<dbReference type="EMBL" id="UINC01141457">
    <property type="protein sequence ID" value="SVD29197.1"/>
    <property type="molecule type" value="Genomic_DNA"/>
</dbReference>
<proteinExistence type="predicted"/>
<protein>
    <submittedName>
        <fullName evidence="1">Uncharacterized protein</fullName>
    </submittedName>
</protein>
<name>A0A382U5F7_9ZZZZ</name>
<gene>
    <name evidence="1" type="ORF">METZ01_LOCUS382051</name>
</gene>
<accession>A0A382U5F7</accession>
<feature type="non-terminal residue" evidence="1">
    <location>
        <position position="51"/>
    </location>
</feature>
<organism evidence="1">
    <name type="scientific">marine metagenome</name>
    <dbReference type="NCBI Taxonomy" id="408172"/>
    <lineage>
        <taxon>unclassified sequences</taxon>
        <taxon>metagenomes</taxon>
        <taxon>ecological metagenomes</taxon>
    </lineage>
</organism>
<dbReference type="AlphaFoldDB" id="A0A382U5F7"/>
<reference evidence="1" key="1">
    <citation type="submission" date="2018-05" db="EMBL/GenBank/DDBJ databases">
        <authorList>
            <person name="Lanie J.A."/>
            <person name="Ng W.-L."/>
            <person name="Kazmierczak K.M."/>
            <person name="Andrzejewski T.M."/>
            <person name="Davidsen T.M."/>
            <person name="Wayne K.J."/>
            <person name="Tettelin H."/>
            <person name="Glass J.I."/>
            <person name="Rusch D."/>
            <person name="Podicherti R."/>
            <person name="Tsui H.-C.T."/>
            <person name="Winkler M.E."/>
        </authorList>
    </citation>
    <scope>NUCLEOTIDE SEQUENCE</scope>
</reference>
<sequence>MLVVLPTEENLTKLKSKTSAFTEVLQDQRGSKEFLGEKFRDRLGLYQLAGL</sequence>
<evidence type="ECO:0000313" key="1">
    <source>
        <dbReference type="EMBL" id="SVD29197.1"/>
    </source>
</evidence>